<evidence type="ECO:0000256" key="2">
    <source>
        <dbReference type="ARBA" id="ARBA00022694"/>
    </source>
</evidence>
<dbReference type="PROSITE" id="PS50984">
    <property type="entry name" value="TRUD"/>
    <property type="match status" value="1"/>
</dbReference>
<dbReference type="InterPro" id="IPR020103">
    <property type="entry name" value="PsdUridine_synth_cat_dom_sf"/>
</dbReference>
<feature type="region of interest" description="Disordered" evidence="4">
    <location>
        <begin position="79"/>
        <end position="141"/>
    </location>
</feature>
<dbReference type="GO" id="GO:0008033">
    <property type="term" value="P:tRNA processing"/>
    <property type="evidence" value="ECO:0007669"/>
    <property type="project" value="UniProtKB-KW"/>
</dbReference>
<dbReference type="InterPro" id="IPR011760">
    <property type="entry name" value="PsdUridine_synth_TruD_insert"/>
</dbReference>
<feature type="domain" description="TRUD" evidence="5">
    <location>
        <begin position="391"/>
        <end position="666"/>
    </location>
</feature>
<dbReference type="STRING" id="329885.A0A4U0UGZ3"/>
<feature type="compositionally biased region" description="Polar residues" evidence="4">
    <location>
        <begin position="736"/>
        <end position="747"/>
    </location>
</feature>
<evidence type="ECO:0000256" key="1">
    <source>
        <dbReference type="ARBA" id="ARBA00007953"/>
    </source>
</evidence>
<name>A0A4U0UGZ3_9PEZI</name>
<dbReference type="PIRSF" id="PIRSF037016">
    <property type="entry name" value="Pseudouridin_synth_euk_prd"/>
    <property type="match status" value="1"/>
</dbReference>
<feature type="region of interest" description="Disordered" evidence="4">
    <location>
        <begin position="556"/>
        <end position="597"/>
    </location>
</feature>
<organism evidence="6 7">
    <name type="scientific">Friedmanniomyces endolithicus</name>
    <dbReference type="NCBI Taxonomy" id="329885"/>
    <lineage>
        <taxon>Eukaryota</taxon>
        <taxon>Fungi</taxon>
        <taxon>Dikarya</taxon>
        <taxon>Ascomycota</taxon>
        <taxon>Pezizomycotina</taxon>
        <taxon>Dothideomycetes</taxon>
        <taxon>Dothideomycetidae</taxon>
        <taxon>Mycosphaerellales</taxon>
        <taxon>Teratosphaeriaceae</taxon>
        <taxon>Friedmanniomyces</taxon>
    </lineage>
</organism>
<dbReference type="GO" id="GO:0005634">
    <property type="term" value="C:nucleus"/>
    <property type="evidence" value="ECO:0007669"/>
    <property type="project" value="TreeGrafter"/>
</dbReference>
<keyword evidence="2" id="KW-0819">tRNA processing</keyword>
<dbReference type="AlphaFoldDB" id="A0A4U0UGZ3"/>
<dbReference type="CDD" id="cd02576">
    <property type="entry name" value="PseudoU_synth_ScPUS7"/>
    <property type="match status" value="1"/>
</dbReference>
<dbReference type="InterPro" id="IPR001656">
    <property type="entry name" value="PsdUridine_synth_TruD"/>
</dbReference>
<protein>
    <recommendedName>
        <fullName evidence="5">TRUD domain-containing protein</fullName>
    </recommendedName>
</protein>
<comment type="caution">
    <text evidence="6">The sequence shown here is derived from an EMBL/GenBank/DDBJ whole genome shotgun (WGS) entry which is preliminary data.</text>
</comment>
<dbReference type="PROSITE" id="PS01268">
    <property type="entry name" value="UPF0024"/>
    <property type="match status" value="1"/>
</dbReference>
<dbReference type="Gene3D" id="3.30.2350.20">
    <property type="entry name" value="TruD, catalytic domain"/>
    <property type="match status" value="2"/>
</dbReference>
<accession>A0A4U0UGZ3</accession>
<feature type="compositionally biased region" description="Basic and acidic residues" evidence="4">
    <location>
        <begin position="556"/>
        <end position="566"/>
    </location>
</feature>
<evidence type="ECO:0000313" key="7">
    <source>
        <dbReference type="Proteomes" id="UP000310066"/>
    </source>
</evidence>
<reference evidence="6 7" key="1">
    <citation type="submission" date="2017-03" db="EMBL/GenBank/DDBJ databases">
        <title>Genomes of endolithic fungi from Antarctica.</title>
        <authorList>
            <person name="Coleine C."/>
            <person name="Masonjones S."/>
            <person name="Stajich J.E."/>
        </authorList>
    </citation>
    <scope>NUCLEOTIDE SEQUENCE [LARGE SCALE GENOMIC DNA]</scope>
    <source>
        <strain evidence="6 7">CCFEE 5311</strain>
    </source>
</reference>
<comment type="similarity">
    <text evidence="1">Belongs to the pseudouridine synthase TruD family.</text>
</comment>
<sequence length="789" mass="87268">MATKRSLDGEDGSPNKRTRTQPDKPSADLSQEAQECAVGVTVFVAPKVPGFECVFKHRYTDFLVHEILPNGHVLHLTDKSEARKPAKQTKPVPEPSNEHKIEDPSDEQPGSEDKTQKPPAEEPPEPAPTVTGQDENPTLDMPELSVEDRSTLVDIFGNEVTQKILNLQGAVLRNPERKPREHNTVISDVISEKTKRTEAHMAVRRIFNSKLQTETLQDQPGVIAVKASPPVAVSGARGQHGGDRNGAPAPAKGKVGWQELGGEYLHFTLYKENKDTMEVLSFMASQLKIPARNFEFAGTKDRRGVTVQKVALFRMRAERIANLNRMARGWKAGGFEHKKHGLELGELAGNEFVLTLRDCHFPSGEGLDATERLELAERLVSEAAESFKAKGFLNYYGLQRFGSFSTGTHTTGMKILQGDLKGAVESILTYSSDLLPEKVGEESVNKVPQDDIYRADVIRKWREGSANAMEIRDKLPRRFSAESAIMQYLSKKDKKTGKLMQDEDWQGALMQIQRGLRLMYVHAYQSLVWNMVAGWRWELYGEQVVEGDLVIVGEKDGKATSGKQEETDQDGEPIVKPAADDSVATEDSFTRARPLSKEEAGSGKYDIFDLVLPQPGFDVLYPGNEIGKYYEEFMGSEAGGGLDPHKMRRSWKDASLSGSYRKMMTRPLNGIVECRVTPYEGADEQLVETDLEKMRKRGRGNDTDATAAGASTAVVSNEEEGPIAGGADHNELPHSDQANGDQPNGSITKSNIAVVMRFQLGSSQYATMALREMCKGGARAYKPEFNTVR</sequence>
<keyword evidence="3" id="KW-0413">Isomerase</keyword>
<dbReference type="GO" id="GO:0009982">
    <property type="term" value="F:pseudouridine synthase activity"/>
    <property type="evidence" value="ECO:0007669"/>
    <property type="project" value="InterPro"/>
</dbReference>
<dbReference type="EMBL" id="NAJP01000075">
    <property type="protein sequence ID" value="TKA34870.1"/>
    <property type="molecule type" value="Genomic_DNA"/>
</dbReference>
<dbReference type="PANTHER" id="PTHR13326:SF21">
    <property type="entry name" value="PSEUDOURIDYLATE SYNTHASE PUS7L"/>
    <property type="match status" value="1"/>
</dbReference>
<evidence type="ECO:0000256" key="4">
    <source>
        <dbReference type="SAM" id="MobiDB-lite"/>
    </source>
</evidence>
<dbReference type="InterPro" id="IPR020119">
    <property type="entry name" value="PsdUridine_synth_TruD_CS"/>
</dbReference>
<evidence type="ECO:0000313" key="6">
    <source>
        <dbReference type="EMBL" id="TKA34870.1"/>
    </source>
</evidence>
<evidence type="ECO:0000259" key="5">
    <source>
        <dbReference type="PROSITE" id="PS50984"/>
    </source>
</evidence>
<dbReference type="GO" id="GO:0001522">
    <property type="term" value="P:pseudouridine synthesis"/>
    <property type="evidence" value="ECO:0007669"/>
    <property type="project" value="InterPro"/>
</dbReference>
<feature type="region of interest" description="Disordered" evidence="4">
    <location>
        <begin position="1"/>
        <end position="32"/>
    </location>
</feature>
<feature type="compositionally biased region" description="Basic and acidic residues" evidence="4">
    <location>
        <begin position="111"/>
        <end position="120"/>
    </location>
</feature>
<dbReference type="GO" id="GO:0003723">
    <property type="term" value="F:RNA binding"/>
    <property type="evidence" value="ECO:0007669"/>
    <property type="project" value="InterPro"/>
</dbReference>
<dbReference type="SUPFAM" id="SSF55120">
    <property type="entry name" value="Pseudouridine synthase"/>
    <property type="match status" value="1"/>
</dbReference>
<feature type="region of interest" description="Disordered" evidence="4">
    <location>
        <begin position="694"/>
        <end position="747"/>
    </location>
</feature>
<proteinExistence type="inferred from homology"/>
<evidence type="ECO:0000256" key="3">
    <source>
        <dbReference type="ARBA" id="ARBA00023235"/>
    </source>
</evidence>
<dbReference type="OrthoDB" id="447290at2759"/>
<dbReference type="PANTHER" id="PTHR13326">
    <property type="entry name" value="TRNA PSEUDOURIDINE SYNTHASE D"/>
    <property type="match status" value="1"/>
</dbReference>
<dbReference type="Proteomes" id="UP000310066">
    <property type="component" value="Unassembled WGS sequence"/>
</dbReference>
<dbReference type="Pfam" id="PF01142">
    <property type="entry name" value="TruD"/>
    <property type="match status" value="1"/>
</dbReference>
<dbReference type="InterPro" id="IPR042214">
    <property type="entry name" value="TruD_catalytic"/>
</dbReference>
<feature type="compositionally biased region" description="Low complexity" evidence="4">
    <location>
        <begin position="703"/>
        <end position="716"/>
    </location>
</feature>
<dbReference type="NCBIfam" id="TIGR00094">
    <property type="entry name" value="tRNA_TruD_broad"/>
    <property type="match status" value="1"/>
</dbReference>
<gene>
    <name evidence="6" type="ORF">B0A54_13833</name>
</gene>